<evidence type="ECO:0000313" key="2">
    <source>
        <dbReference type="EMBL" id="GAA2170410.1"/>
    </source>
</evidence>
<gene>
    <name evidence="2" type="ORF">GCM10009846_00750</name>
</gene>
<accession>A0ABN3AIH1</accession>
<keyword evidence="1" id="KW-0472">Membrane</keyword>
<evidence type="ECO:0000256" key="1">
    <source>
        <dbReference type="SAM" id="Phobius"/>
    </source>
</evidence>
<keyword evidence="1" id="KW-0812">Transmembrane</keyword>
<reference evidence="2 3" key="1">
    <citation type="journal article" date="2019" name="Int. J. Syst. Evol. Microbiol.">
        <title>The Global Catalogue of Microorganisms (GCM) 10K type strain sequencing project: providing services to taxonomists for standard genome sequencing and annotation.</title>
        <authorList>
            <consortium name="The Broad Institute Genomics Platform"/>
            <consortium name="The Broad Institute Genome Sequencing Center for Infectious Disease"/>
            <person name="Wu L."/>
            <person name="Ma J."/>
        </authorList>
    </citation>
    <scope>NUCLEOTIDE SEQUENCE [LARGE SCALE GENOMIC DNA]</scope>
    <source>
        <strain evidence="2 3">JCM 16026</strain>
    </source>
</reference>
<feature type="transmembrane region" description="Helical" evidence="1">
    <location>
        <begin position="156"/>
        <end position="178"/>
    </location>
</feature>
<comment type="caution">
    <text evidence="2">The sequence shown here is derived from an EMBL/GenBank/DDBJ whole genome shotgun (WGS) entry which is preliminary data.</text>
</comment>
<protein>
    <submittedName>
        <fullName evidence="2">Membrane protein</fullName>
    </submittedName>
</protein>
<name>A0ABN3AIH1_9MICO</name>
<feature type="transmembrane region" description="Helical" evidence="1">
    <location>
        <begin position="58"/>
        <end position="78"/>
    </location>
</feature>
<keyword evidence="3" id="KW-1185">Reference proteome</keyword>
<feature type="transmembrane region" description="Helical" evidence="1">
    <location>
        <begin position="6"/>
        <end position="24"/>
    </location>
</feature>
<organism evidence="2 3">
    <name type="scientific">Agrococcus versicolor</name>
    <dbReference type="NCBI Taxonomy" id="501482"/>
    <lineage>
        <taxon>Bacteria</taxon>
        <taxon>Bacillati</taxon>
        <taxon>Actinomycetota</taxon>
        <taxon>Actinomycetes</taxon>
        <taxon>Micrococcales</taxon>
        <taxon>Microbacteriaceae</taxon>
        <taxon>Agrococcus</taxon>
    </lineage>
</organism>
<sequence>MLESLLWGGVAAASLLAGAVLAVLRRWPPMLLGLVLAFGAGALIASIAFELAEEGLRVGGAVPVAIGLALGAATFFLADRLVERIGARDRDGGAGMPLAVGALLDGIPEQAVLGIGLAAGEGVSAALVVAIVLSNLPESIGSSADMLRAGSSRRHVLLLWTGVAIACALATVGGTLVADLASPAVQAGIDGFAAGALLVMLIDAMVPEARAKAKDWAGLATVLGFAVAAGLSLLGS</sequence>
<feature type="transmembrane region" description="Helical" evidence="1">
    <location>
        <begin position="31"/>
        <end position="52"/>
    </location>
</feature>
<dbReference type="EMBL" id="BAAAQT010000001">
    <property type="protein sequence ID" value="GAA2170410.1"/>
    <property type="molecule type" value="Genomic_DNA"/>
</dbReference>
<proteinExistence type="predicted"/>
<evidence type="ECO:0000313" key="3">
    <source>
        <dbReference type="Proteomes" id="UP001501599"/>
    </source>
</evidence>
<keyword evidence="1" id="KW-1133">Transmembrane helix</keyword>
<feature type="transmembrane region" description="Helical" evidence="1">
    <location>
        <begin position="184"/>
        <end position="204"/>
    </location>
</feature>
<dbReference type="RefSeq" id="WP_344339183.1">
    <property type="nucleotide sequence ID" value="NZ_BAAAQT010000001.1"/>
</dbReference>
<feature type="transmembrane region" description="Helical" evidence="1">
    <location>
        <begin position="216"/>
        <end position="235"/>
    </location>
</feature>
<dbReference type="Proteomes" id="UP001501599">
    <property type="component" value="Unassembled WGS sequence"/>
</dbReference>